<dbReference type="SMART" id="SM00847">
    <property type="entry name" value="HA2"/>
    <property type="match status" value="1"/>
</dbReference>
<keyword evidence="4" id="KW-0067">ATP-binding</keyword>
<proteinExistence type="predicted"/>
<dbReference type="PIRSF" id="PIRSF005496">
    <property type="entry name" value="ATP_hel_hrpB"/>
    <property type="match status" value="1"/>
</dbReference>
<dbReference type="OrthoDB" id="9805617at2"/>
<dbReference type="PROSITE" id="PS51192">
    <property type="entry name" value="HELICASE_ATP_BIND_1"/>
    <property type="match status" value="1"/>
</dbReference>
<dbReference type="FunFam" id="3.40.50.300:FF:002125">
    <property type="entry name" value="ATP-dependent helicase HrpB"/>
    <property type="match status" value="1"/>
</dbReference>
<dbReference type="InterPro" id="IPR014001">
    <property type="entry name" value="Helicase_ATP-bd"/>
</dbReference>
<dbReference type="PROSITE" id="PS51194">
    <property type="entry name" value="HELICASE_CTER"/>
    <property type="match status" value="1"/>
</dbReference>
<dbReference type="HOGENOM" id="CLU_001832_5_6_6"/>
<dbReference type="InterPro" id="IPR007502">
    <property type="entry name" value="Helicase-assoc_dom"/>
</dbReference>
<dbReference type="Gene3D" id="3.40.50.300">
    <property type="entry name" value="P-loop containing nucleotide triphosphate hydrolases"/>
    <property type="match status" value="2"/>
</dbReference>
<evidence type="ECO:0000259" key="6">
    <source>
        <dbReference type="PROSITE" id="PS51194"/>
    </source>
</evidence>
<evidence type="ECO:0000313" key="7">
    <source>
        <dbReference type="EMBL" id="ACL71758.1"/>
    </source>
</evidence>
<keyword evidence="2" id="KW-0378">Hydrolase</keyword>
<dbReference type="STRING" id="396588.Tgr7_0665"/>
<protein>
    <submittedName>
        <fullName evidence="7">ATP-dependent helicase protein, putative</fullName>
    </submittedName>
</protein>
<dbReference type="Pfam" id="PF00271">
    <property type="entry name" value="Helicase_C"/>
    <property type="match status" value="1"/>
</dbReference>
<dbReference type="SMART" id="SM00490">
    <property type="entry name" value="HELICc"/>
    <property type="match status" value="1"/>
</dbReference>
<evidence type="ECO:0000256" key="2">
    <source>
        <dbReference type="ARBA" id="ARBA00022801"/>
    </source>
</evidence>
<name>B8GMC6_THISH</name>
<dbReference type="KEGG" id="tgr:Tgr7_0665"/>
<evidence type="ECO:0000256" key="3">
    <source>
        <dbReference type="ARBA" id="ARBA00022806"/>
    </source>
</evidence>
<dbReference type="eggNOG" id="COG1643">
    <property type="taxonomic scope" value="Bacteria"/>
</dbReference>
<dbReference type="InterPro" id="IPR010225">
    <property type="entry name" value="HrpB"/>
</dbReference>
<dbReference type="NCBIfam" id="TIGR01970">
    <property type="entry name" value="DEAH_box_HrpB"/>
    <property type="match status" value="1"/>
</dbReference>
<dbReference type="InterPro" id="IPR013689">
    <property type="entry name" value="RNA_helicase_ATP-dep_HrpB_C"/>
</dbReference>
<sequence>MRVKPKPLPVETSLPELQQALASRGMALLQAPPGAGKTTRVPPALLESPWCTGRILLLEPRRLAARAAARRMAAERGERPGETVGLTTRLDRLTGPQTRIEVITEGILTRRLQRDPSLEGVSAVIFDEFHERSLQADLGLALCLQARELLHPELRLLVMSATLDATGVARLMGDAPVITSEGRSYTVDIHYRGPAPEPRAPAPAVTAAVTDALAHHPGDLLVFLPGRREIEQVARALEGRTGAGTRIRPLYGQLPPEAQDAAITPAPEGERKVVLATDIAETSLTIEGIRVVVDSGLARRPVFDPRTGLTRLATVRISQASAEQRRGRAGRLGPGVCIRLWNEEATSRMRPHTPPEILEADLAPLALTLACWGAEADELAWLDAPPAAPLDQGRELLQGLGALDETFKVTDHGRALDALGTHPRLGHMLLGARDRGLGHTACLLAALQEERDPLPRDAGSDLRLRLQALTTPRGGHGGALKRIRTQAGRWMKQLDIRSNEPVEAQAAGLLLALAYPDRIALRRPGGEARFLLSGGRGARLLEGDDLSASDCLVAAVLDGAGRDAVIRLAAPLERADLEARLPELISEREQVSWDEGQGAAVARKERRLGALVLDSRPMDTVPPQAMTALLLQAIRERGLSCLPWTAENERLRERMAFMHRLAVAGGESAAWPEVSDAALLDTLEDWLGPWLTGMSRLSHLRRLDLSAALLGLLDWPRQQRLNSLAPERFTVPSGSGIRIDYSDPEAPVLAVRIQEVFGLTRTPMIGGDKVPLTLHLLSPAQRPVQVTRDLAGFWARTYGEVKKDLKGRYPKHYWPDDPMQAVAVRGVKRSGK</sequence>
<dbReference type="SMART" id="SM00487">
    <property type="entry name" value="DEXDc"/>
    <property type="match status" value="1"/>
</dbReference>
<dbReference type="Pfam" id="PF08482">
    <property type="entry name" value="HrpB_C"/>
    <property type="match status" value="1"/>
</dbReference>
<evidence type="ECO:0000256" key="1">
    <source>
        <dbReference type="ARBA" id="ARBA00022741"/>
    </source>
</evidence>
<dbReference type="RefSeq" id="WP_012637246.1">
    <property type="nucleotide sequence ID" value="NC_011901.1"/>
</dbReference>
<dbReference type="InterPro" id="IPR001650">
    <property type="entry name" value="Helicase_C-like"/>
</dbReference>
<feature type="domain" description="Helicase C-terminal" evidence="6">
    <location>
        <begin position="208"/>
        <end position="373"/>
    </location>
</feature>
<dbReference type="CDD" id="cd18791">
    <property type="entry name" value="SF2_C_RHA"/>
    <property type="match status" value="1"/>
</dbReference>
<organism evidence="7 8">
    <name type="scientific">Thioalkalivibrio sulfidiphilus (strain HL-EbGR7)</name>
    <dbReference type="NCBI Taxonomy" id="396588"/>
    <lineage>
        <taxon>Bacteria</taxon>
        <taxon>Pseudomonadati</taxon>
        <taxon>Pseudomonadota</taxon>
        <taxon>Gammaproteobacteria</taxon>
        <taxon>Chromatiales</taxon>
        <taxon>Ectothiorhodospiraceae</taxon>
        <taxon>Thioalkalivibrio</taxon>
    </lineage>
</organism>
<dbReference type="EMBL" id="CP001339">
    <property type="protein sequence ID" value="ACL71758.1"/>
    <property type="molecule type" value="Genomic_DNA"/>
</dbReference>
<dbReference type="PANTHER" id="PTHR43519:SF1">
    <property type="entry name" value="ATP-DEPENDENT RNA HELICASE HRPB"/>
    <property type="match status" value="1"/>
</dbReference>
<dbReference type="InterPro" id="IPR011545">
    <property type="entry name" value="DEAD/DEAH_box_helicase_dom"/>
</dbReference>
<feature type="domain" description="Helicase ATP-binding" evidence="5">
    <location>
        <begin position="18"/>
        <end position="181"/>
    </location>
</feature>
<dbReference type="GO" id="GO:0005524">
    <property type="term" value="F:ATP binding"/>
    <property type="evidence" value="ECO:0007669"/>
    <property type="project" value="UniProtKB-KW"/>
</dbReference>
<evidence type="ECO:0000256" key="4">
    <source>
        <dbReference type="ARBA" id="ARBA00022840"/>
    </source>
</evidence>
<accession>B8GMC6</accession>
<dbReference type="Gene3D" id="1.20.120.1080">
    <property type="match status" value="1"/>
</dbReference>
<reference evidence="7 8" key="1">
    <citation type="journal article" date="2011" name="Stand. Genomic Sci.">
        <title>Complete genome sequence of 'Thioalkalivibrio sulfidophilus' HL-EbGr7.</title>
        <authorList>
            <person name="Muyzer G."/>
            <person name="Sorokin D.Y."/>
            <person name="Mavromatis K."/>
            <person name="Lapidus A."/>
            <person name="Clum A."/>
            <person name="Ivanova N."/>
            <person name="Pati A."/>
            <person name="d'Haeseleer P."/>
            <person name="Woyke T."/>
            <person name="Kyrpides N.C."/>
        </authorList>
    </citation>
    <scope>NUCLEOTIDE SEQUENCE [LARGE SCALE GENOMIC DNA]</scope>
    <source>
        <strain evidence="7 8">HL-EbGR7</strain>
    </source>
</reference>
<evidence type="ECO:0000313" key="8">
    <source>
        <dbReference type="Proteomes" id="UP000002383"/>
    </source>
</evidence>
<dbReference type="InterPro" id="IPR027417">
    <property type="entry name" value="P-loop_NTPase"/>
</dbReference>
<keyword evidence="3 7" id="KW-0347">Helicase</keyword>
<dbReference type="InterPro" id="IPR049614">
    <property type="entry name" value="HrpB_DEXH"/>
</dbReference>
<evidence type="ECO:0000259" key="5">
    <source>
        <dbReference type="PROSITE" id="PS51192"/>
    </source>
</evidence>
<dbReference type="Pfam" id="PF00270">
    <property type="entry name" value="DEAD"/>
    <property type="match status" value="1"/>
</dbReference>
<dbReference type="CDD" id="cd17990">
    <property type="entry name" value="DEXHc_HrpB"/>
    <property type="match status" value="1"/>
</dbReference>
<dbReference type="InterPro" id="IPR056329">
    <property type="entry name" value="CON_HrpB"/>
</dbReference>
<dbReference type="GO" id="GO:0016787">
    <property type="term" value="F:hydrolase activity"/>
    <property type="evidence" value="ECO:0007669"/>
    <property type="project" value="UniProtKB-KW"/>
</dbReference>
<dbReference type="GO" id="GO:0003676">
    <property type="term" value="F:nucleic acid binding"/>
    <property type="evidence" value="ECO:0007669"/>
    <property type="project" value="InterPro"/>
</dbReference>
<dbReference type="PANTHER" id="PTHR43519">
    <property type="entry name" value="ATP-DEPENDENT RNA HELICASE HRPB"/>
    <property type="match status" value="1"/>
</dbReference>
<gene>
    <name evidence="7" type="ordered locus">Tgr7_0665</name>
</gene>
<dbReference type="AlphaFoldDB" id="B8GMC6"/>
<dbReference type="Proteomes" id="UP000002383">
    <property type="component" value="Chromosome"/>
</dbReference>
<dbReference type="Pfam" id="PF24473">
    <property type="entry name" value="CON_HrpB"/>
    <property type="match status" value="1"/>
</dbReference>
<keyword evidence="8" id="KW-1185">Reference proteome</keyword>
<dbReference type="SUPFAM" id="SSF52540">
    <property type="entry name" value="P-loop containing nucleoside triphosphate hydrolases"/>
    <property type="match status" value="2"/>
</dbReference>
<dbReference type="GO" id="GO:0004386">
    <property type="term" value="F:helicase activity"/>
    <property type="evidence" value="ECO:0007669"/>
    <property type="project" value="UniProtKB-KW"/>
</dbReference>
<keyword evidence="1" id="KW-0547">Nucleotide-binding</keyword>